<keyword evidence="2" id="KW-1185">Reference proteome</keyword>
<sequence length="68" mass="6811">MVHCPDCDSTLSDADDVEFVETDARLGFIRASKRFYTIECADCGNVLGNGVAAAQGNGGAAGGAGGAD</sequence>
<dbReference type="Proteomes" id="UP001596201">
    <property type="component" value="Unassembled WGS sequence"/>
</dbReference>
<dbReference type="AlphaFoldDB" id="A0ABD5RFJ0"/>
<accession>A0ABD5RFJ0</accession>
<reference evidence="1 2" key="1">
    <citation type="journal article" date="2019" name="Int. J. Syst. Evol. Microbiol.">
        <title>The Global Catalogue of Microorganisms (GCM) 10K type strain sequencing project: providing services to taxonomists for standard genome sequencing and annotation.</title>
        <authorList>
            <consortium name="The Broad Institute Genomics Platform"/>
            <consortium name="The Broad Institute Genome Sequencing Center for Infectious Disease"/>
            <person name="Wu L."/>
            <person name="Ma J."/>
        </authorList>
    </citation>
    <scope>NUCLEOTIDE SEQUENCE [LARGE SCALE GENOMIC DNA]</scope>
    <source>
        <strain evidence="1 2">CGMCC 1.12237</strain>
    </source>
</reference>
<dbReference type="EMBL" id="JBHSKX010000004">
    <property type="protein sequence ID" value="MFC5368729.1"/>
    <property type="molecule type" value="Genomic_DNA"/>
</dbReference>
<name>A0ABD5RFJ0_9EURY</name>
<protein>
    <recommendedName>
        <fullName evidence="3">Small CPxCG-related zinc finger protein</fullName>
    </recommendedName>
</protein>
<evidence type="ECO:0000313" key="2">
    <source>
        <dbReference type="Proteomes" id="UP001596201"/>
    </source>
</evidence>
<evidence type="ECO:0000313" key="1">
    <source>
        <dbReference type="EMBL" id="MFC5368729.1"/>
    </source>
</evidence>
<comment type="caution">
    <text evidence="1">The sequence shown here is derived from an EMBL/GenBank/DDBJ whole genome shotgun (WGS) entry which is preliminary data.</text>
</comment>
<gene>
    <name evidence="1" type="ORF">ACFPJ5_17540</name>
</gene>
<evidence type="ECO:0008006" key="3">
    <source>
        <dbReference type="Google" id="ProtNLM"/>
    </source>
</evidence>
<organism evidence="1 2">
    <name type="scientific">Salinirubrum litoreum</name>
    <dbReference type="NCBI Taxonomy" id="1126234"/>
    <lineage>
        <taxon>Archaea</taxon>
        <taxon>Methanobacteriati</taxon>
        <taxon>Methanobacteriota</taxon>
        <taxon>Stenosarchaea group</taxon>
        <taxon>Halobacteria</taxon>
        <taxon>Halobacteriales</taxon>
        <taxon>Haloferacaceae</taxon>
        <taxon>Salinirubrum</taxon>
    </lineage>
</organism>
<dbReference type="RefSeq" id="WP_227231300.1">
    <property type="nucleotide sequence ID" value="NZ_JAJCVJ010000003.1"/>
</dbReference>
<proteinExistence type="predicted"/>